<dbReference type="Pfam" id="PF00293">
    <property type="entry name" value="NUDIX"/>
    <property type="match status" value="1"/>
</dbReference>
<keyword evidence="6" id="KW-1185">Reference proteome</keyword>
<dbReference type="PROSITE" id="PS00893">
    <property type="entry name" value="NUDIX_BOX"/>
    <property type="match status" value="1"/>
</dbReference>
<dbReference type="Proteomes" id="UP000294901">
    <property type="component" value="Unassembled WGS sequence"/>
</dbReference>
<name>A0A4R6JMS9_9ACTN</name>
<evidence type="ECO:0000313" key="6">
    <source>
        <dbReference type="Proteomes" id="UP000294901"/>
    </source>
</evidence>
<gene>
    <name evidence="5" type="ORF">C8E87_1273</name>
</gene>
<dbReference type="PROSITE" id="PS51462">
    <property type="entry name" value="NUDIX"/>
    <property type="match status" value="1"/>
</dbReference>
<comment type="similarity">
    <text evidence="1 3">Belongs to the Nudix hydrolase family.</text>
</comment>
<dbReference type="RefSeq" id="WP_133872233.1">
    <property type="nucleotide sequence ID" value="NZ_BOMD01000094.1"/>
</dbReference>
<protein>
    <submittedName>
        <fullName evidence="5">Mutator protein MutT</fullName>
    </submittedName>
</protein>
<dbReference type="SUPFAM" id="SSF55811">
    <property type="entry name" value="Nudix"/>
    <property type="match status" value="1"/>
</dbReference>
<organism evidence="5 6">
    <name type="scientific">Paractinoplanes brasiliensis</name>
    <dbReference type="NCBI Taxonomy" id="52695"/>
    <lineage>
        <taxon>Bacteria</taxon>
        <taxon>Bacillati</taxon>
        <taxon>Actinomycetota</taxon>
        <taxon>Actinomycetes</taxon>
        <taxon>Micromonosporales</taxon>
        <taxon>Micromonosporaceae</taxon>
        <taxon>Paractinoplanes</taxon>
    </lineage>
</organism>
<dbReference type="InterPro" id="IPR000086">
    <property type="entry name" value="NUDIX_hydrolase_dom"/>
</dbReference>
<evidence type="ECO:0000256" key="3">
    <source>
        <dbReference type="RuleBase" id="RU003476"/>
    </source>
</evidence>
<dbReference type="Gene3D" id="3.90.79.10">
    <property type="entry name" value="Nucleoside Triphosphate Pyrophosphohydrolase"/>
    <property type="match status" value="1"/>
</dbReference>
<accession>A0A4R6JMS9</accession>
<dbReference type="InterPro" id="IPR020476">
    <property type="entry name" value="Nudix_hydrolase"/>
</dbReference>
<evidence type="ECO:0000259" key="4">
    <source>
        <dbReference type="PROSITE" id="PS51462"/>
    </source>
</evidence>
<dbReference type="AlphaFoldDB" id="A0A4R6JMS9"/>
<comment type="caution">
    <text evidence="5">The sequence shown here is derived from an EMBL/GenBank/DDBJ whole genome shotgun (WGS) entry which is preliminary data.</text>
</comment>
<dbReference type="PANTHER" id="PTHR43736">
    <property type="entry name" value="ADP-RIBOSE PYROPHOSPHATASE"/>
    <property type="match status" value="1"/>
</dbReference>
<dbReference type="EMBL" id="SNWR01000001">
    <property type="protein sequence ID" value="TDO37640.1"/>
    <property type="molecule type" value="Genomic_DNA"/>
</dbReference>
<dbReference type="GO" id="GO:0016787">
    <property type="term" value="F:hydrolase activity"/>
    <property type="evidence" value="ECO:0007669"/>
    <property type="project" value="UniProtKB-KW"/>
</dbReference>
<evidence type="ECO:0000256" key="1">
    <source>
        <dbReference type="ARBA" id="ARBA00005582"/>
    </source>
</evidence>
<keyword evidence="2 3" id="KW-0378">Hydrolase</keyword>
<feature type="domain" description="Nudix hydrolase" evidence="4">
    <location>
        <begin position="7"/>
        <end position="140"/>
    </location>
</feature>
<evidence type="ECO:0000256" key="2">
    <source>
        <dbReference type="ARBA" id="ARBA00022801"/>
    </source>
</evidence>
<proteinExistence type="inferred from homology"/>
<dbReference type="PRINTS" id="PR00502">
    <property type="entry name" value="NUDIXFAMILY"/>
</dbReference>
<reference evidence="5 6" key="1">
    <citation type="submission" date="2019-03" db="EMBL/GenBank/DDBJ databases">
        <title>Sequencing the genomes of 1000 actinobacteria strains.</title>
        <authorList>
            <person name="Klenk H.-P."/>
        </authorList>
    </citation>
    <scope>NUCLEOTIDE SEQUENCE [LARGE SCALE GENOMIC DNA]</scope>
    <source>
        <strain evidence="5 6">DSM 43805</strain>
    </source>
</reference>
<sequence>MRPGHDFIGVGVGAMVFDDDGRVFLARRGPAARNERGLWEFPGGMVDFGETMADAVRREFAEEYGMTVEVTGLIGVSDHILPAEGQHWISPSFTARHIEGTPEIKEPSKCTEIGWFRLGELPEQLTQASRDTLRNYTPMG</sequence>
<evidence type="ECO:0000313" key="5">
    <source>
        <dbReference type="EMBL" id="TDO37640.1"/>
    </source>
</evidence>
<dbReference type="PANTHER" id="PTHR43736:SF1">
    <property type="entry name" value="DIHYDRONEOPTERIN TRIPHOSPHATE DIPHOSPHATASE"/>
    <property type="match status" value="1"/>
</dbReference>
<dbReference type="InterPro" id="IPR015797">
    <property type="entry name" value="NUDIX_hydrolase-like_dom_sf"/>
</dbReference>
<dbReference type="InterPro" id="IPR020084">
    <property type="entry name" value="NUDIX_hydrolase_CS"/>
</dbReference>
<dbReference type="OrthoDB" id="21342at2"/>